<dbReference type="InterPro" id="IPR052020">
    <property type="entry name" value="Cyclic_di-GMP/3'3'-cGAMP_PDE"/>
</dbReference>
<dbReference type="PROSITE" id="PS50113">
    <property type="entry name" value="PAC"/>
    <property type="match status" value="1"/>
</dbReference>
<dbReference type="InterPro" id="IPR003607">
    <property type="entry name" value="HD/PDEase_dom"/>
</dbReference>
<dbReference type="PANTHER" id="PTHR45228">
    <property type="entry name" value="CYCLIC DI-GMP PHOSPHODIESTERASE TM_0186-RELATED"/>
    <property type="match status" value="1"/>
</dbReference>
<feature type="domain" description="HD-GYP" evidence="4">
    <location>
        <begin position="540"/>
        <end position="721"/>
    </location>
</feature>
<reference evidence="7" key="1">
    <citation type="submission" date="2017-09" db="EMBL/GenBank/DDBJ databases">
        <authorList>
            <person name="Varghese N."/>
            <person name="Submissions S."/>
        </authorList>
    </citation>
    <scope>NUCLEOTIDE SEQUENCE [LARGE SCALE GENOMIC DNA]</scope>
    <source>
        <strain evidence="7">MSL47</strain>
    </source>
</reference>
<dbReference type="EMBL" id="OBDZ01000022">
    <property type="protein sequence ID" value="SNY37380.1"/>
    <property type="molecule type" value="Genomic_DNA"/>
</dbReference>
<dbReference type="PROSITE" id="PS51832">
    <property type="entry name" value="HD_GYP"/>
    <property type="match status" value="1"/>
</dbReference>
<dbReference type="SUPFAM" id="SSF74853">
    <property type="entry name" value="Lamin A/C globular tail domain"/>
    <property type="match status" value="1"/>
</dbReference>
<feature type="transmembrane region" description="Helical" evidence="1">
    <location>
        <begin position="199"/>
        <end position="221"/>
    </location>
</feature>
<organism evidence="6 7">
    <name type="scientific">Orenia metallireducens</name>
    <dbReference type="NCBI Taxonomy" id="1413210"/>
    <lineage>
        <taxon>Bacteria</taxon>
        <taxon>Bacillati</taxon>
        <taxon>Bacillota</taxon>
        <taxon>Clostridia</taxon>
        <taxon>Halanaerobiales</taxon>
        <taxon>Halobacteroidaceae</taxon>
        <taxon>Orenia</taxon>
    </lineage>
</organism>
<dbReference type="Pfam" id="PF00990">
    <property type="entry name" value="GGDEF"/>
    <property type="match status" value="1"/>
</dbReference>
<dbReference type="Pfam" id="PF08448">
    <property type="entry name" value="PAS_4"/>
    <property type="match status" value="1"/>
</dbReference>
<dbReference type="AlphaFoldDB" id="A0A285HNR6"/>
<dbReference type="SMART" id="SM00267">
    <property type="entry name" value="GGDEF"/>
    <property type="match status" value="1"/>
</dbReference>
<dbReference type="InterPro" id="IPR013656">
    <property type="entry name" value="PAS_4"/>
</dbReference>
<dbReference type="InterPro" id="IPR000700">
    <property type="entry name" value="PAS-assoc_C"/>
</dbReference>
<evidence type="ECO:0000256" key="1">
    <source>
        <dbReference type="SAM" id="Phobius"/>
    </source>
</evidence>
<dbReference type="InterPro" id="IPR037522">
    <property type="entry name" value="HD_GYP_dom"/>
</dbReference>
<dbReference type="STRING" id="1413210.U472_11885"/>
<dbReference type="PANTHER" id="PTHR45228:SF1">
    <property type="entry name" value="CYCLIC DI-GMP PHOSPHODIESTERASE TM_0186"/>
    <property type="match status" value="1"/>
</dbReference>
<dbReference type="PROSITE" id="PS50887">
    <property type="entry name" value="GGDEF"/>
    <property type="match status" value="1"/>
</dbReference>
<dbReference type="InterPro" id="IPR029787">
    <property type="entry name" value="Nucleotide_cyclase"/>
</dbReference>
<dbReference type="NCBIfam" id="TIGR00229">
    <property type="entry name" value="sensory_box"/>
    <property type="match status" value="1"/>
</dbReference>
<evidence type="ECO:0000259" key="2">
    <source>
        <dbReference type="PROSITE" id="PS50113"/>
    </source>
</evidence>
<dbReference type="Pfam" id="PF00932">
    <property type="entry name" value="LTD"/>
    <property type="match status" value="1"/>
</dbReference>
<dbReference type="SUPFAM" id="SSF109604">
    <property type="entry name" value="HD-domain/PDEase-like"/>
    <property type="match status" value="1"/>
</dbReference>
<keyword evidence="1" id="KW-0472">Membrane</keyword>
<gene>
    <name evidence="6" type="ORF">SAMN06265827_12215</name>
</gene>
<dbReference type="SUPFAM" id="SSF55073">
    <property type="entry name" value="Nucleotide cyclase"/>
    <property type="match status" value="1"/>
</dbReference>
<dbReference type="CDD" id="cd00077">
    <property type="entry name" value="HDc"/>
    <property type="match status" value="1"/>
</dbReference>
<dbReference type="Pfam" id="PF13487">
    <property type="entry name" value="HD_5"/>
    <property type="match status" value="1"/>
</dbReference>
<evidence type="ECO:0000259" key="5">
    <source>
        <dbReference type="PROSITE" id="PS51841"/>
    </source>
</evidence>
<dbReference type="InterPro" id="IPR043128">
    <property type="entry name" value="Rev_trsase/Diguanyl_cyclase"/>
</dbReference>
<keyword evidence="1" id="KW-1133">Transmembrane helix</keyword>
<dbReference type="Gene3D" id="3.30.70.270">
    <property type="match status" value="1"/>
</dbReference>
<dbReference type="Gene3D" id="3.30.450.20">
    <property type="entry name" value="PAS domain"/>
    <property type="match status" value="1"/>
</dbReference>
<dbReference type="InterPro" id="IPR000160">
    <property type="entry name" value="GGDEF_dom"/>
</dbReference>
<dbReference type="CDD" id="cd00130">
    <property type="entry name" value="PAS"/>
    <property type="match status" value="1"/>
</dbReference>
<dbReference type="Gene3D" id="1.10.3210.10">
    <property type="entry name" value="Hypothetical protein af1432"/>
    <property type="match status" value="1"/>
</dbReference>
<evidence type="ECO:0000313" key="6">
    <source>
        <dbReference type="EMBL" id="SNY37380.1"/>
    </source>
</evidence>
<evidence type="ECO:0000259" key="3">
    <source>
        <dbReference type="PROSITE" id="PS50887"/>
    </source>
</evidence>
<dbReference type="InterPro" id="IPR035965">
    <property type="entry name" value="PAS-like_dom_sf"/>
</dbReference>
<keyword evidence="7" id="KW-1185">Reference proteome</keyword>
<dbReference type="NCBIfam" id="TIGR00254">
    <property type="entry name" value="GGDEF"/>
    <property type="match status" value="1"/>
</dbReference>
<accession>A0A285HNR6</accession>
<dbReference type="PROSITE" id="PS51841">
    <property type="entry name" value="LTD"/>
    <property type="match status" value="1"/>
</dbReference>
<feature type="domain" description="LTD" evidence="5">
    <location>
        <begin position="24"/>
        <end position="143"/>
    </location>
</feature>
<keyword evidence="1" id="KW-0812">Transmembrane</keyword>
<feature type="domain" description="PAC" evidence="2">
    <location>
        <begin position="338"/>
        <end position="390"/>
    </location>
</feature>
<protein>
    <submittedName>
        <fullName evidence="6">PAS domain S-box-containing protein/diguanylate cyclase (GGDEF) domain-containing protein</fullName>
    </submittedName>
</protein>
<dbReference type="Gene3D" id="2.60.40.1260">
    <property type="entry name" value="Lamin Tail domain"/>
    <property type="match status" value="1"/>
</dbReference>
<dbReference type="RefSeq" id="WP_172431945.1">
    <property type="nucleotide sequence ID" value="NZ_OBDZ01000022.1"/>
</dbReference>
<evidence type="ECO:0000259" key="4">
    <source>
        <dbReference type="PROSITE" id="PS51832"/>
    </source>
</evidence>
<dbReference type="Proteomes" id="UP000219573">
    <property type="component" value="Unassembled WGS sequence"/>
</dbReference>
<dbReference type="InterPro" id="IPR000014">
    <property type="entry name" value="PAS"/>
</dbReference>
<dbReference type="CDD" id="cd01949">
    <property type="entry name" value="GGDEF"/>
    <property type="match status" value="1"/>
</dbReference>
<feature type="domain" description="GGDEF" evidence="3">
    <location>
        <begin position="419"/>
        <end position="546"/>
    </location>
</feature>
<dbReference type="SUPFAM" id="SSF55785">
    <property type="entry name" value="PYP-like sensor domain (PAS domain)"/>
    <property type="match status" value="1"/>
</dbReference>
<dbReference type="InterPro" id="IPR001322">
    <property type="entry name" value="Lamin_tail_dom"/>
</dbReference>
<proteinExistence type="predicted"/>
<name>A0A285HNR6_9FIRM</name>
<sequence length="721" mass="82546">MKNVELTKIKFRLIILILIILKSTTLTTGQDIKPDLIINEFLASNGETIFDESGESSDWIEIFNNSNSYIDLGGMYISDKLDNPLKYQIPHKQPAETTIPPKGFLLLWADDKPEKGPLHLNFSLAKSGEAIIITASDETTIIDKVLFSKQSRDISFGRSNIDSNEWSFFIDPTPKKANNTFGIFSIRIATLYDFYKENLLLLNVIIGLVILLIISLLLFILKLSDRNRELKKAKLKYNELFNNILKGFSSDFNKDKAIDKVLKEKAFEQNILLENIKIHVWYLVDEKTYGAVNKAHAEFLGRRKDEINNANLYSIFDQETAERCIEYNEKVFTEKQELTKEEWIKNGKGEYRLLLITKTPKLDKNGKVEYVVCSAYDITERKEIEQEIKYMNSHDELTGVYNRAYYEQMLVQLDSQNYLPLSIVVGDVNGLKLTNDVFGHKEGDRLLKEIAVVLENSTRKDDIVTRLGGDEFCILLPQTDAKTVDKVIERIKENCTAAALDPIPLNIAVGSATKVRPEDEIEEVFKEAEDKMYIDKGRNKDNFQNPLLTSMVDRLFNEDYESIYHVSRVRELAVKLGAKLNLDKHSLYKLALLSEFHDIGKLTVPLEILNKEEEDLSAREIELIQNHTEAGYNIAKNFKCLNSISELILYHHENWDGSGYPNGISKEEIPLNSKIINAINFYDRLINSDSFTKEDAIIELKKKAGIKLDPEVVEVLIDLLN</sequence>
<dbReference type="InterPro" id="IPR036415">
    <property type="entry name" value="Lamin_tail_dom_sf"/>
</dbReference>
<evidence type="ECO:0000313" key="7">
    <source>
        <dbReference type="Proteomes" id="UP000219573"/>
    </source>
</evidence>